<protein>
    <submittedName>
        <fullName evidence="1">Uncharacterized protein</fullName>
    </submittedName>
</protein>
<dbReference type="Proteomes" id="UP000502608">
    <property type="component" value="Plasmid pPN3F2_1"/>
</dbReference>
<name>A0A6G9QQY0_9GAMM</name>
<gene>
    <name evidence="1" type="ORF">HBH39_18510</name>
</gene>
<organism evidence="1 2">
    <name type="scientific">Shewanella aestuarii</name>
    <dbReference type="NCBI Taxonomy" id="1028752"/>
    <lineage>
        <taxon>Bacteria</taxon>
        <taxon>Pseudomonadati</taxon>
        <taxon>Pseudomonadota</taxon>
        <taxon>Gammaproteobacteria</taxon>
        <taxon>Alteromonadales</taxon>
        <taxon>Shewanellaceae</taxon>
        <taxon>Shewanella</taxon>
    </lineage>
</organism>
<geneLocation type="plasmid" evidence="1 2">
    <name>pPN3F2_1</name>
</geneLocation>
<accession>A0A6G9QQY0</accession>
<dbReference type="RefSeq" id="WP_167680296.1">
    <property type="nucleotide sequence ID" value="NZ_CP050314.1"/>
</dbReference>
<dbReference type="EMBL" id="CP050314">
    <property type="protein sequence ID" value="QIR16465.1"/>
    <property type="molecule type" value="Genomic_DNA"/>
</dbReference>
<keyword evidence="1" id="KW-0614">Plasmid</keyword>
<dbReference type="AlphaFoldDB" id="A0A6G9QQY0"/>
<sequence length="102" mass="11654">MKLTQLTSFSSRIEINKYAKSVQGNDVTLTPEQLEKIKAKFTKAKWQSITSSKNGFNFYGKKKRDLGCDSLTISIIGDKYIKHVLNFSNTNNAEVTYFQINH</sequence>
<proteinExistence type="predicted"/>
<evidence type="ECO:0000313" key="2">
    <source>
        <dbReference type="Proteomes" id="UP000502608"/>
    </source>
</evidence>
<dbReference type="KEGG" id="saes:HBH39_18510"/>
<keyword evidence="2" id="KW-1185">Reference proteome</keyword>
<reference evidence="1 2" key="1">
    <citation type="submission" date="2020-03" db="EMBL/GenBank/DDBJ databases">
        <title>Complete genome sequence of Shewanella sp.</title>
        <authorList>
            <person name="Kim Y.-S."/>
            <person name="Kim S.-J."/>
            <person name="Jung H.-K."/>
            <person name="Kim K.-H."/>
        </authorList>
    </citation>
    <scope>NUCLEOTIDE SEQUENCE [LARGE SCALE GENOMIC DNA]</scope>
    <source>
        <strain evidence="1 2">PN3F2</strain>
        <plasmid evidence="1 2">pPN3F2_1</plasmid>
    </source>
</reference>
<evidence type="ECO:0000313" key="1">
    <source>
        <dbReference type="EMBL" id="QIR16465.1"/>
    </source>
</evidence>